<name>A0AA38UUC1_9AGAR</name>
<comment type="caution">
    <text evidence="2">The sequence shown here is derived from an EMBL/GenBank/DDBJ whole genome shotgun (WGS) entry which is preliminary data.</text>
</comment>
<feature type="compositionally biased region" description="Low complexity" evidence="1">
    <location>
        <begin position="18"/>
        <end position="34"/>
    </location>
</feature>
<dbReference type="EMBL" id="MU801928">
    <property type="protein sequence ID" value="KAJ3987157.1"/>
    <property type="molecule type" value="Genomic_DNA"/>
</dbReference>
<evidence type="ECO:0000313" key="2">
    <source>
        <dbReference type="EMBL" id="KAJ3987157.1"/>
    </source>
</evidence>
<evidence type="ECO:0000256" key="1">
    <source>
        <dbReference type="SAM" id="MobiDB-lite"/>
    </source>
</evidence>
<organism evidence="2 3">
    <name type="scientific">Lentinula detonsa</name>
    <dbReference type="NCBI Taxonomy" id="2804962"/>
    <lineage>
        <taxon>Eukaryota</taxon>
        <taxon>Fungi</taxon>
        <taxon>Dikarya</taxon>
        <taxon>Basidiomycota</taxon>
        <taxon>Agaricomycotina</taxon>
        <taxon>Agaricomycetes</taxon>
        <taxon>Agaricomycetidae</taxon>
        <taxon>Agaricales</taxon>
        <taxon>Marasmiineae</taxon>
        <taxon>Omphalotaceae</taxon>
        <taxon>Lentinula</taxon>
    </lineage>
</organism>
<reference evidence="2" key="1">
    <citation type="submission" date="2022-08" db="EMBL/GenBank/DDBJ databases">
        <authorList>
            <consortium name="DOE Joint Genome Institute"/>
            <person name="Min B."/>
            <person name="Riley R."/>
            <person name="Sierra-Patev S."/>
            <person name="Naranjo-Ortiz M."/>
            <person name="Looney B."/>
            <person name="Konkel Z."/>
            <person name="Slot J.C."/>
            <person name="Sakamoto Y."/>
            <person name="Steenwyk J.L."/>
            <person name="Rokas A."/>
            <person name="Carro J."/>
            <person name="Camarero S."/>
            <person name="Ferreira P."/>
            <person name="Molpeceres G."/>
            <person name="Ruiz-Duenas F.J."/>
            <person name="Serrano A."/>
            <person name="Henrissat B."/>
            <person name="Drula E."/>
            <person name="Hughes K.W."/>
            <person name="Mata J.L."/>
            <person name="Ishikawa N.K."/>
            <person name="Vargas-Isla R."/>
            <person name="Ushijima S."/>
            <person name="Smith C.A."/>
            <person name="Ahrendt S."/>
            <person name="Andreopoulos W."/>
            <person name="He G."/>
            <person name="Labutti K."/>
            <person name="Lipzen A."/>
            <person name="Ng V."/>
            <person name="Sandor L."/>
            <person name="Barry K."/>
            <person name="Martinez A.T."/>
            <person name="Xiao Y."/>
            <person name="Gibbons J.G."/>
            <person name="Terashima K."/>
            <person name="Hibbett D.S."/>
            <person name="Grigoriev I.V."/>
        </authorList>
    </citation>
    <scope>NUCLEOTIDE SEQUENCE</scope>
    <source>
        <strain evidence="2">TFB7829</strain>
    </source>
</reference>
<accession>A0AA38UUC1</accession>
<gene>
    <name evidence="2" type="ORF">F5890DRAFT_1551686</name>
</gene>
<sequence>MEVTVKHIPTISSLPATATTAATPLSPPSTTSVGDGDEGVDVDPVIGSRYGADTHPRPRITQDNLRQSVPKSHSSHNHPSHPSRYLSRSPPIAHSRPPHNEIRQRPGSRSPSPPIHQHSYHGYDKYADHDDEYDVHDEYAESISGHRDAERSALKHTQGLYLYLGHAQTH</sequence>
<feature type="region of interest" description="Disordered" evidence="1">
    <location>
        <begin position="18"/>
        <end position="132"/>
    </location>
</feature>
<proteinExistence type="predicted"/>
<dbReference type="AlphaFoldDB" id="A0AA38UUC1"/>
<dbReference type="Proteomes" id="UP001163850">
    <property type="component" value="Unassembled WGS sequence"/>
</dbReference>
<protein>
    <submittedName>
        <fullName evidence="2">Uncharacterized protein</fullName>
    </submittedName>
</protein>
<evidence type="ECO:0000313" key="3">
    <source>
        <dbReference type="Proteomes" id="UP001163850"/>
    </source>
</evidence>